<accession>A0A396JM53</accession>
<protein>
    <submittedName>
        <fullName evidence="1">Uncharacterized protein</fullName>
    </submittedName>
</protein>
<comment type="caution">
    <text evidence="1">The sequence shown here is derived from an EMBL/GenBank/DDBJ whole genome shotgun (WGS) entry which is preliminary data.</text>
</comment>
<dbReference type="Proteomes" id="UP000265566">
    <property type="component" value="Chromosome 1"/>
</dbReference>
<gene>
    <name evidence="1" type="ORF">MtrunA17_Chr1g0176601</name>
</gene>
<dbReference type="EMBL" id="PSQE01000001">
    <property type="protein sequence ID" value="RHN79370.1"/>
    <property type="molecule type" value="Genomic_DNA"/>
</dbReference>
<evidence type="ECO:0000313" key="1">
    <source>
        <dbReference type="EMBL" id="RHN79370.1"/>
    </source>
</evidence>
<proteinExistence type="predicted"/>
<organism evidence="1">
    <name type="scientific">Medicago truncatula</name>
    <name type="common">Barrel medic</name>
    <name type="synonym">Medicago tribuloides</name>
    <dbReference type="NCBI Taxonomy" id="3880"/>
    <lineage>
        <taxon>Eukaryota</taxon>
        <taxon>Viridiplantae</taxon>
        <taxon>Streptophyta</taxon>
        <taxon>Embryophyta</taxon>
        <taxon>Tracheophyta</taxon>
        <taxon>Spermatophyta</taxon>
        <taxon>Magnoliopsida</taxon>
        <taxon>eudicotyledons</taxon>
        <taxon>Gunneridae</taxon>
        <taxon>Pentapetalae</taxon>
        <taxon>rosids</taxon>
        <taxon>fabids</taxon>
        <taxon>Fabales</taxon>
        <taxon>Fabaceae</taxon>
        <taxon>Papilionoideae</taxon>
        <taxon>50 kb inversion clade</taxon>
        <taxon>NPAAA clade</taxon>
        <taxon>Hologalegina</taxon>
        <taxon>IRL clade</taxon>
        <taxon>Trifolieae</taxon>
        <taxon>Medicago</taxon>
    </lineage>
</organism>
<dbReference type="Gramene" id="rna3152">
    <property type="protein sequence ID" value="RHN79370.1"/>
    <property type="gene ID" value="gene3152"/>
</dbReference>
<name>A0A396JM53_MEDTR</name>
<reference evidence="1" key="1">
    <citation type="journal article" date="2018" name="Nat. Plants">
        <title>Whole-genome landscape of Medicago truncatula symbiotic genes.</title>
        <authorList>
            <person name="Pecrix Y."/>
            <person name="Gamas P."/>
            <person name="Carrere S."/>
        </authorList>
    </citation>
    <scope>NUCLEOTIDE SEQUENCE</scope>
    <source>
        <tissue evidence="1">Leaves</tissue>
    </source>
</reference>
<dbReference type="AlphaFoldDB" id="A0A396JM53"/>
<sequence>MFPNSFTAQRSLPPEPLIFSSAHVTERLSFFLPLDLREDFGLVWHDSIAFSFMNFSSTLVGFKLEVEASSLAATILVSSLSCIDFLSELFCSASHSLSEMVIEWTTFFSTEGS</sequence>